<dbReference type="EMBL" id="PEVC01000003">
    <property type="protein sequence ID" value="PIV02018.1"/>
    <property type="molecule type" value="Genomic_DNA"/>
</dbReference>
<reference evidence="3" key="1">
    <citation type="submission" date="2017-09" db="EMBL/GenBank/DDBJ databases">
        <title>Depth-based differentiation of microbial function through sediment-hosted aquifers and enrichment of novel symbionts in the deep terrestrial subsurface.</title>
        <authorList>
            <person name="Probst A.J."/>
            <person name="Ladd B."/>
            <person name="Jarett J.K."/>
            <person name="Geller-Mcgrath D.E."/>
            <person name="Sieber C.M.K."/>
            <person name="Emerson J.B."/>
            <person name="Anantharaman K."/>
            <person name="Thomas B.C."/>
            <person name="Malmstrom R."/>
            <person name="Stieglmeier M."/>
            <person name="Klingl A."/>
            <person name="Woyke T."/>
            <person name="Ryan C.M."/>
            <person name="Banfield J.F."/>
        </authorList>
    </citation>
    <scope>NUCLEOTIDE SEQUENCE [LARGE SCALE GENOMIC DNA]</scope>
</reference>
<comment type="caution">
    <text evidence="2">The sequence shown here is derived from an EMBL/GenBank/DDBJ whole genome shotgun (WGS) entry which is preliminary data.</text>
</comment>
<accession>A0A2M7BFZ1</accession>
<proteinExistence type="predicted"/>
<name>A0A2M7BFZ1_9BACT</name>
<dbReference type="Pfam" id="PF12647">
    <property type="entry name" value="RNHCP"/>
    <property type="match status" value="1"/>
</dbReference>
<dbReference type="AlphaFoldDB" id="A0A2M7BFZ1"/>
<evidence type="ECO:0000313" key="3">
    <source>
        <dbReference type="Proteomes" id="UP000229631"/>
    </source>
</evidence>
<dbReference type="Proteomes" id="UP000229631">
    <property type="component" value="Unassembled WGS sequence"/>
</dbReference>
<evidence type="ECO:0000313" key="2">
    <source>
        <dbReference type="EMBL" id="PIV02018.1"/>
    </source>
</evidence>
<dbReference type="InterPro" id="IPR024439">
    <property type="entry name" value="RNHCP"/>
</dbReference>
<sequence length="147" mass="16707">MEKIKNTFTCNHCHKVVEITDYMGTSYRNHCPFCLWSTHVDWKSPGDRNAKCGALMEPIGLTFKKETIDKYGKKIQGELMVVHLCSFCGKISTNRLASDDDTGVVLELFEKTINSSEEIKEKVAGEGIKLLDKKDEEEVKTQLFGKR</sequence>
<organism evidence="2 3">
    <name type="scientific">Candidatus Shapirobacteria bacterium CG03_land_8_20_14_0_80_39_12</name>
    <dbReference type="NCBI Taxonomy" id="1974879"/>
    <lineage>
        <taxon>Bacteria</taxon>
        <taxon>Candidatus Shapironibacteriota</taxon>
    </lineage>
</organism>
<protein>
    <recommendedName>
        <fullName evidence="1">RNHCP domain-containing protein</fullName>
    </recommendedName>
</protein>
<gene>
    <name evidence="2" type="ORF">COS54_00105</name>
</gene>
<evidence type="ECO:0000259" key="1">
    <source>
        <dbReference type="Pfam" id="PF12647"/>
    </source>
</evidence>
<feature type="domain" description="RNHCP" evidence="1">
    <location>
        <begin position="6"/>
        <end position="104"/>
    </location>
</feature>